<reference evidence="16" key="1">
    <citation type="submission" date="2012-03" db="EMBL/GenBank/DDBJ databases">
        <title>Complete genome of Caldisphaera lagunensis DSM 15908.</title>
        <authorList>
            <person name="Lucas S."/>
            <person name="Copeland A."/>
            <person name="Lapidus A."/>
            <person name="Glavina del Rio T."/>
            <person name="Dalin E."/>
            <person name="Tice H."/>
            <person name="Bruce D."/>
            <person name="Goodwin L."/>
            <person name="Pitluck S."/>
            <person name="Peters L."/>
            <person name="Mikhailova N."/>
            <person name="Teshima H."/>
            <person name="Kyrpides N."/>
            <person name="Mavromatis K."/>
            <person name="Ivanova N."/>
            <person name="Brettin T."/>
            <person name="Detter J.C."/>
            <person name="Han C."/>
            <person name="Larimer F."/>
            <person name="Land M."/>
            <person name="Hauser L."/>
            <person name="Markowitz V."/>
            <person name="Cheng J.-F."/>
            <person name="Hugenholtz P."/>
            <person name="Woyke T."/>
            <person name="Wu D."/>
            <person name="Spring S."/>
            <person name="Schroeder M."/>
            <person name="Brambilla E."/>
            <person name="Klenk H.-P."/>
            <person name="Eisen J.A."/>
        </authorList>
    </citation>
    <scope>NUCLEOTIDE SEQUENCE [LARGE SCALE GENOMIC DNA]</scope>
    <source>
        <strain evidence="16">DSM 15908 / JCM 11604 / IC-154</strain>
    </source>
</reference>
<dbReference type="KEGG" id="clg:Calag_0331"/>
<dbReference type="InterPro" id="IPR051457">
    <property type="entry name" value="2-oxoacid:Fd_oxidoreductase"/>
</dbReference>
<comment type="cofactor">
    <cofactor evidence="3">
        <name>[4Fe-4S] cluster</name>
        <dbReference type="ChEBI" id="CHEBI:49883"/>
    </cofactor>
</comment>
<evidence type="ECO:0000256" key="6">
    <source>
        <dbReference type="ARBA" id="ARBA00022723"/>
    </source>
</evidence>
<dbReference type="GO" id="GO:0018491">
    <property type="term" value="F:2-oxobutyrate synthase activity"/>
    <property type="evidence" value="ECO:0007669"/>
    <property type="project" value="UniProtKB-ARBA"/>
</dbReference>
<dbReference type="Proteomes" id="UP000010469">
    <property type="component" value="Chromosome"/>
</dbReference>
<evidence type="ECO:0000256" key="12">
    <source>
        <dbReference type="ARBA" id="ARBA00048893"/>
    </source>
</evidence>
<dbReference type="GeneID" id="14211591"/>
<sequence precursor="true">MARNWSDYKTNSWVQWCPACGNFGILLAVQKAFAELNLPPEKVSIVSGIGCSSRIPYYVKSSNIHTLHGRPIPVAEGIKLANPEQTVVVASGDGDLLGIGAGHFVALGRRNMQIAILLHDNAVYGLTKGQAAPTLPLWVKTKALDSPNIQSQVNPLLLAFASGYTFIARAYAYHVDQLKDLIKAAINHKGTSLIDILQPCPTYNDIMTKEWYEKRIYYLTSEDPSWDPLVSSSEDFDAKAPKILNKMTEWGDKIPLGIFYVNMSVEPLDTRIEKILPGYLQYPPAKRPIEIKSKPLVHPFTEFKDRIVQT</sequence>
<keyword evidence="6" id="KW-0479">Metal-binding</keyword>
<comment type="cofactor">
    <cofactor evidence="1">
        <name>Mg(2+)</name>
        <dbReference type="ChEBI" id="CHEBI:18420"/>
    </cofactor>
</comment>
<dbReference type="STRING" id="1056495.Calag_0331"/>
<evidence type="ECO:0000256" key="3">
    <source>
        <dbReference type="ARBA" id="ARBA00001966"/>
    </source>
</evidence>
<dbReference type="GO" id="GO:0019164">
    <property type="term" value="F:pyruvate synthase activity"/>
    <property type="evidence" value="ECO:0007669"/>
    <property type="project" value="UniProtKB-ARBA"/>
</dbReference>
<dbReference type="OrthoDB" id="30755at2157"/>
<evidence type="ECO:0000313" key="16">
    <source>
        <dbReference type="Proteomes" id="UP000010469"/>
    </source>
</evidence>
<comment type="subunit">
    <text evidence="4">Heterodimer composed of an alpha and a beta subunit.</text>
</comment>
<feature type="domain" description="Thiamine pyrophosphate enzyme TPP-binding" evidence="13">
    <location>
        <begin position="49"/>
        <end position="196"/>
    </location>
</feature>
<keyword evidence="9" id="KW-0408">Iron</keyword>
<evidence type="ECO:0000313" key="15">
    <source>
        <dbReference type="EMBL" id="AFZ70108.1"/>
    </source>
</evidence>
<keyword evidence="11" id="KW-0786">Thiamine pyrophosphate</keyword>
<name>L0A8C8_CALLD</name>
<gene>
    <name evidence="15" type="ordered locus">Calag_0331</name>
</gene>
<evidence type="ECO:0000259" key="14">
    <source>
        <dbReference type="Pfam" id="PF12367"/>
    </source>
</evidence>
<dbReference type="HOGENOM" id="CLU_048564_0_0_2"/>
<dbReference type="Gene3D" id="3.40.50.970">
    <property type="match status" value="1"/>
</dbReference>
<dbReference type="GO" id="GO:0046872">
    <property type="term" value="F:metal ion binding"/>
    <property type="evidence" value="ECO:0007669"/>
    <property type="project" value="UniProtKB-KW"/>
</dbReference>
<feature type="domain" description="Pyruvate ferredoxin oxidoreductase beta subunit C-terminal" evidence="14">
    <location>
        <begin position="200"/>
        <end position="274"/>
    </location>
</feature>
<dbReference type="PANTHER" id="PTHR48084">
    <property type="entry name" value="2-OXOGLUTARATE OXIDOREDUCTASE SUBUNIT KORB-RELATED"/>
    <property type="match status" value="1"/>
</dbReference>
<dbReference type="InterPro" id="IPR011766">
    <property type="entry name" value="TPP_enzyme_TPP-bd"/>
</dbReference>
<dbReference type="eggNOG" id="arCOG01599">
    <property type="taxonomic scope" value="Archaea"/>
</dbReference>
<dbReference type="Pfam" id="PF02775">
    <property type="entry name" value="TPP_enzyme_C"/>
    <property type="match status" value="1"/>
</dbReference>
<evidence type="ECO:0000256" key="9">
    <source>
        <dbReference type="ARBA" id="ARBA00023004"/>
    </source>
</evidence>
<dbReference type="GO" id="GO:0030976">
    <property type="term" value="F:thiamine pyrophosphate binding"/>
    <property type="evidence" value="ECO:0007669"/>
    <property type="project" value="InterPro"/>
</dbReference>
<comment type="cofactor">
    <cofactor evidence="2">
        <name>thiamine diphosphate</name>
        <dbReference type="ChEBI" id="CHEBI:58937"/>
    </cofactor>
</comment>
<dbReference type="InterPro" id="IPR053399">
    <property type="entry name" value="2-oxoacid:Fd_oxidored_beta"/>
</dbReference>
<dbReference type="PANTHER" id="PTHR48084:SF2">
    <property type="entry name" value="PYRUVATE FERREDOXIN_FLAVODOXIN OXIDOREDUCTASE, BETA SUBUNIT"/>
    <property type="match status" value="1"/>
</dbReference>
<dbReference type="CDD" id="cd03375">
    <property type="entry name" value="TPP_OGFOR"/>
    <property type="match status" value="1"/>
</dbReference>
<keyword evidence="8" id="KW-0560">Oxidoreductase</keyword>
<dbReference type="InterPro" id="IPR011896">
    <property type="entry name" value="OFOB"/>
</dbReference>
<dbReference type="SUPFAM" id="SSF52518">
    <property type="entry name" value="Thiamin diphosphate-binding fold (THDP-binding)"/>
    <property type="match status" value="1"/>
</dbReference>
<evidence type="ECO:0000256" key="4">
    <source>
        <dbReference type="ARBA" id="ARBA00011631"/>
    </source>
</evidence>
<dbReference type="EMBL" id="CP003378">
    <property type="protein sequence ID" value="AFZ70108.1"/>
    <property type="molecule type" value="Genomic_DNA"/>
</dbReference>
<evidence type="ECO:0000256" key="8">
    <source>
        <dbReference type="ARBA" id="ARBA00023002"/>
    </source>
</evidence>
<dbReference type="RefSeq" id="WP_015232006.1">
    <property type="nucleotide sequence ID" value="NC_019791.1"/>
</dbReference>
<evidence type="ECO:0000256" key="11">
    <source>
        <dbReference type="ARBA" id="ARBA00023052"/>
    </source>
</evidence>
<accession>L0A8C8</accession>
<protein>
    <recommendedName>
        <fullName evidence="5">2-oxoacid oxidoreductase (ferredoxin)</fullName>
        <ecNumber evidence="5">1.2.7.11</ecNumber>
    </recommendedName>
</protein>
<dbReference type="InterPro" id="IPR029061">
    <property type="entry name" value="THDP-binding"/>
</dbReference>
<evidence type="ECO:0000256" key="7">
    <source>
        <dbReference type="ARBA" id="ARBA00022842"/>
    </source>
</evidence>
<evidence type="ECO:0000256" key="2">
    <source>
        <dbReference type="ARBA" id="ARBA00001964"/>
    </source>
</evidence>
<evidence type="ECO:0000259" key="13">
    <source>
        <dbReference type="Pfam" id="PF02775"/>
    </source>
</evidence>
<comment type="catalytic activity">
    <reaction evidence="12">
        <text>a 2-oxocarboxylate + 2 oxidized [2Fe-2S]-[ferredoxin] + CoA = an acyl-CoA + 2 reduced [2Fe-2S]-[ferredoxin] + CO2 + H(+)</text>
        <dbReference type="Rhea" id="RHEA:42316"/>
        <dbReference type="Rhea" id="RHEA-COMP:10000"/>
        <dbReference type="Rhea" id="RHEA-COMP:10001"/>
        <dbReference type="ChEBI" id="CHEBI:15378"/>
        <dbReference type="ChEBI" id="CHEBI:16526"/>
        <dbReference type="ChEBI" id="CHEBI:33737"/>
        <dbReference type="ChEBI" id="CHEBI:33738"/>
        <dbReference type="ChEBI" id="CHEBI:35179"/>
        <dbReference type="ChEBI" id="CHEBI:57287"/>
        <dbReference type="ChEBI" id="CHEBI:58342"/>
        <dbReference type="EC" id="1.2.7.11"/>
    </reaction>
</comment>
<dbReference type="AlphaFoldDB" id="L0A8C8"/>
<evidence type="ECO:0000256" key="10">
    <source>
        <dbReference type="ARBA" id="ARBA00023014"/>
    </source>
</evidence>
<dbReference type="NCBIfam" id="NF041171">
    <property type="entry name" value="Oxoac_fdxbeta_Archa"/>
    <property type="match status" value="1"/>
</dbReference>
<dbReference type="EC" id="1.2.7.11" evidence="5"/>
<keyword evidence="15" id="KW-0670">Pyruvate</keyword>
<dbReference type="InParanoid" id="L0A8C8"/>
<organism evidence="15 16">
    <name type="scientific">Caldisphaera lagunensis (strain DSM 15908 / JCM 11604 / ANMR 0165 / IC-154)</name>
    <dbReference type="NCBI Taxonomy" id="1056495"/>
    <lineage>
        <taxon>Archaea</taxon>
        <taxon>Thermoproteota</taxon>
        <taxon>Thermoprotei</taxon>
        <taxon>Acidilobales</taxon>
        <taxon>Caldisphaeraceae</taxon>
        <taxon>Caldisphaera</taxon>
    </lineage>
</organism>
<keyword evidence="16" id="KW-1185">Reference proteome</keyword>
<keyword evidence="7" id="KW-0460">Magnesium</keyword>
<dbReference type="NCBIfam" id="TIGR02177">
    <property type="entry name" value="PorB_KorB"/>
    <property type="match status" value="1"/>
</dbReference>
<dbReference type="GO" id="GO:0051536">
    <property type="term" value="F:iron-sulfur cluster binding"/>
    <property type="evidence" value="ECO:0007669"/>
    <property type="project" value="UniProtKB-KW"/>
</dbReference>
<dbReference type="Pfam" id="PF12367">
    <property type="entry name" value="PFO_beta_C"/>
    <property type="match status" value="1"/>
</dbReference>
<evidence type="ECO:0000256" key="5">
    <source>
        <dbReference type="ARBA" id="ARBA00012691"/>
    </source>
</evidence>
<dbReference type="InterPro" id="IPR032686">
    <property type="entry name" value="PFO_beta_C"/>
</dbReference>
<keyword evidence="10" id="KW-0411">Iron-sulfur</keyword>
<proteinExistence type="predicted"/>
<evidence type="ECO:0000256" key="1">
    <source>
        <dbReference type="ARBA" id="ARBA00001946"/>
    </source>
</evidence>